<evidence type="ECO:0000313" key="9">
    <source>
        <dbReference type="EMBL" id="KTB07946.1"/>
    </source>
</evidence>
<keyword evidence="6" id="KW-0072">Autophagy</keyword>
<dbReference type="InterPro" id="IPR039113">
    <property type="entry name" value="ATG29"/>
</dbReference>
<comment type="subcellular location">
    <subcellularLocation>
        <location evidence="1">Preautophagosomal structure</location>
    </subcellularLocation>
</comment>
<dbReference type="InterPro" id="IPR040666">
    <property type="entry name" value="Atg29_N"/>
</dbReference>
<name>A0A0W0DTI5_CANGB</name>
<dbReference type="PANTHER" id="PTHR40012:SF1">
    <property type="entry name" value="AUTOPHAGY-RELATED PROTEIN 29"/>
    <property type="match status" value="1"/>
</dbReference>
<dbReference type="EMBL" id="LLZZ01000106">
    <property type="protein sequence ID" value="KTB07946.1"/>
    <property type="molecule type" value="Genomic_DNA"/>
</dbReference>
<dbReference type="VEuPathDB" id="FungiDB:B1J91_M02013g"/>
<evidence type="ECO:0000256" key="4">
    <source>
        <dbReference type="ARBA" id="ARBA00022448"/>
    </source>
</evidence>
<sequence>MNSKNTIVYVKVKGKRPDGFVDPPVFEWNIQKEKKLWSLLSQLNDPDKEIDWALLSEGLDAPIYFLKRRCYELFTKHFELLRQQIDRKNKNALTDRSETPERDSTEEITKEVNFLNQLPVRTPGTIQEEFNEDNGPKDKNKTPDTTKKAIEQLKSSRILNFKGNKLDYNNREVGLTRYDSTYEKEGVHTEETESELSSSLGVSKSTLEEALMDKLQI</sequence>
<dbReference type="Proteomes" id="UP000054886">
    <property type="component" value="Unassembled WGS sequence"/>
</dbReference>
<dbReference type="GO" id="GO:0000407">
    <property type="term" value="C:phagophore assembly site"/>
    <property type="evidence" value="ECO:0007669"/>
    <property type="project" value="UniProtKB-SubCell"/>
</dbReference>
<keyword evidence="4" id="KW-0813">Transport</keyword>
<dbReference type="GO" id="GO:0034727">
    <property type="term" value="P:piecemeal microautophagy of the nucleus"/>
    <property type="evidence" value="ECO:0007669"/>
    <property type="project" value="EnsemblFungi"/>
</dbReference>
<dbReference type="Pfam" id="PF18388">
    <property type="entry name" value="ATG29_N"/>
    <property type="match status" value="1"/>
</dbReference>
<proteinExistence type="inferred from homology"/>
<reference evidence="9 10" key="1">
    <citation type="submission" date="2015-10" db="EMBL/GenBank/DDBJ databases">
        <title>Draft genomes sequences of Candida glabrata isolates 1A, 1B, 2A, 2B, 3A and 3B.</title>
        <authorList>
            <person name="Haavelsrud O.E."/>
            <person name="Gaustad P."/>
        </authorList>
    </citation>
    <scope>NUCLEOTIDE SEQUENCE [LARGE SCALE GENOMIC DNA]</scope>
    <source>
        <strain evidence="9">910700640</strain>
    </source>
</reference>
<gene>
    <name evidence="9" type="ORF">AO440_003943</name>
</gene>
<dbReference type="PANTHER" id="PTHR40012">
    <property type="entry name" value="AUTOPHAGY-RELATED PROTEIN 29"/>
    <property type="match status" value="1"/>
</dbReference>
<evidence type="ECO:0000259" key="8">
    <source>
        <dbReference type="Pfam" id="PF18388"/>
    </source>
</evidence>
<dbReference type="GO" id="GO:1990316">
    <property type="term" value="C:Atg1/ULK1 kinase complex"/>
    <property type="evidence" value="ECO:0007669"/>
    <property type="project" value="EnsemblFungi"/>
</dbReference>
<evidence type="ECO:0000256" key="7">
    <source>
        <dbReference type="SAM" id="MobiDB-lite"/>
    </source>
</evidence>
<keyword evidence="5" id="KW-0653">Protein transport</keyword>
<dbReference type="AlphaFoldDB" id="A0A0W0DTI5"/>
<accession>A0A0W0DTI5</accession>
<evidence type="ECO:0000256" key="3">
    <source>
        <dbReference type="ARBA" id="ARBA00013784"/>
    </source>
</evidence>
<dbReference type="GO" id="GO:0000422">
    <property type="term" value="P:autophagy of mitochondrion"/>
    <property type="evidence" value="ECO:0007669"/>
    <property type="project" value="EnsemblFungi"/>
</dbReference>
<evidence type="ECO:0000256" key="1">
    <source>
        <dbReference type="ARBA" id="ARBA00004329"/>
    </source>
</evidence>
<comment type="caution">
    <text evidence="9">The sequence shown here is derived from an EMBL/GenBank/DDBJ whole genome shotgun (WGS) entry which is preliminary data.</text>
</comment>
<comment type="similarity">
    <text evidence="2">Belongs to the ATG29 family.</text>
</comment>
<dbReference type="VEuPathDB" id="FungiDB:GWK60_M01925"/>
<dbReference type="GO" id="GO:0034497">
    <property type="term" value="P:protein localization to phagophore assembly site"/>
    <property type="evidence" value="ECO:0007669"/>
    <property type="project" value="EnsemblFungi"/>
</dbReference>
<feature type="region of interest" description="Disordered" evidence="7">
    <location>
        <begin position="184"/>
        <end position="203"/>
    </location>
</feature>
<dbReference type="InterPro" id="IPR039362">
    <property type="entry name" value="ATG29_sf"/>
</dbReference>
<dbReference type="VEuPathDB" id="FungiDB:GVI51_M01925"/>
<dbReference type="GO" id="GO:0006995">
    <property type="term" value="P:cellular response to nitrogen starvation"/>
    <property type="evidence" value="ECO:0007669"/>
    <property type="project" value="EnsemblFungi"/>
</dbReference>
<feature type="domain" description="Atg29 N-terminal" evidence="8">
    <location>
        <begin position="7"/>
        <end position="60"/>
    </location>
</feature>
<evidence type="ECO:0000256" key="2">
    <source>
        <dbReference type="ARBA" id="ARBA00010082"/>
    </source>
</evidence>
<feature type="compositionally biased region" description="Basic and acidic residues" evidence="7">
    <location>
        <begin position="134"/>
        <end position="147"/>
    </location>
</feature>
<protein>
    <recommendedName>
        <fullName evidence="3">Autophagy-related protein 29</fullName>
    </recommendedName>
</protein>
<organism evidence="9 10">
    <name type="scientific">Candida glabrata</name>
    <name type="common">Yeast</name>
    <name type="synonym">Torulopsis glabrata</name>
    <dbReference type="NCBI Taxonomy" id="5478"/>
    <lineage>
        <taxon>Eukaryota</taxon>
        <taxon>Fungi</taxon>
        <taxon>Dikarya</taxon>
        <taxon>Ascomycota</taxon>
        <taxon>Saccharomycotina</taxon>
        <taxon>Saccharomycetes</taxon>
        <taxon>Saccharomycetales</taxon>
        <taxon>Saccharomycetaceae</taxon>
        <taxon>Nakaseomyces</taxon>
    </lineage>
</organism>
<feature type="region of interest" description="Disordered" evidence="7">
    <location>
        <begin position="126"/>
        <end position="147"/>
    </location>
</feature>
<evidence type="ECO:0000313" key="10">
    <source>
        <dbReference type="Proteomes" id="UP000054886"/>
    </source>
</evidence>
<evidence type="ECO:0000256" key="5">
    <source>
        <dbReference type="ARBA" id="ARBA00022927"/>
    </source>
</evidence>
<evidence type="ECO:0000256" key="6">
    <source>
        <dbReference type="ARBA" id="ARBA00023006"/>
    </source>
</evidence>
<dbReference type="Gene3D" id="1.10.10.2570">
    <property type="match status" value="1"/>
</dbReference>
<dbReference type="GO" id="GO:0000149">
    <property type="term" value="F:SNARE binding"/>
    <property type="evidence" value="ECO:0007669"/>
    <property type="project" value="EnsemblFungi"/>
</dbReference>
<dbReference type="GO" id="GO:0015031">
    <property type="term" value="P:protein transport"/>
    <property type="evidence" value="ECO:0007669"/>
    <property type="project" value="UniProtKB-KW"/>
</dbReference>
<dbReference type="VEuPathDB" id="FungiDB:CAGL0M02013g"/>